<keyword evidence="3" id="KW-1185">Reference proteome</keyword>
<dbReference type="GeneID" id="27721864"/>
<proteinExistence type="predicted"/>
<reference evidence="2 3" key="1">
    <citation type="journal article" date="2014" name="Genome Announc.">
        <title>Draft genome sequence of the pathogenic fungus Scedosporium apiospermum.</title>
        <authorList>
            <person name="Vandeputte P."/>
            <person name="Ghamrawi S."/>
            <person name="Rechenmann M."/>
            <person name="Iltis A."/>
            <person name="Giraud S."/>
            <person name="Fleury M."/>
            <person name="Thornton C."/>
            <person name="Delhaes L."/>
            <person name="Meyer W."/>
            <person name="Papon N."/>
            <person name="Bouchara J.P."/>
        </authorList>
    </citation>
    <scope>NUCLEOTIDE SEQUENCE [LARGE SCALE GENOMIC DNA]</scope>
    <source>
        <strain evidence="2 3">IHEM 14462</strain>
    </source>
</reference>
<dbReference type="VEuPathDB" id="FungiDB:SAPIO_CDS2792"/>
<evidence type="ECO:0000256" key="1">
    <source>
        <dbReference type="SAM" id="MobiDB-lite"/>
    </source>
</evidence>
<feature type="compositionally biased region" description="Basic residues" evidence="1">
    <location>
        <begin position="118"/>
        <end position="127"/>
    </location>
</feature>
<protein>
    <submittedName>
        <fullName evidence="2">Uncharacterized protein</fullName>
    </submittedName>
</protein>
<dbReference type="Proteomes" id="UP000028545">
    <property type="component" value="Unassembled WGS sequence"/>
</dbReference>
<dbReference type="AlphaFoldDB" id="A0A084GBJ5"/>
<dbReference type="RefSeq" id="XP_016644506.1">
    <property type="nucleotide sequence ID" value="XM_016785724.1"/>
</dbReference>
<sequence>MADNKRIDRVGSEEGKSERPGWSYTKVIEPSKMTYEDGNGIWHQIYMPQGTFSKAAKHIQKKEWSELAKFQPWDNQKVTEDDYIYTWINDETGEPEEIDERERAAPDITKEQEELSKSRSHKPLSHL</sequence>
<organism evidence="2 3">
    <name type="scientific">Pseudallescheria apiosperma</name>
    <name type="common">Scedosporium apiospermum</name>
    <dbReference type="NCBI Taxonomy" id="563466"/>
    <lineage>
        <taxon>Eukaryota</taxon>
        <taxon>Fungi</taxon>
        <taxon>Dikarya</taxon>
        <taxon>Ascomycota</taxon>
        <taxon>Pezizomycotina</taxon>
        <taxon>Sordariomycetes</taxon>
        <taxon>Hypocreomycetidae</taxon>
        <taxon>Microascales</taxon>
        <taxon>Microascaceae</taxon>
        <taxon>Scedosporium</taxon>
    </lineage>
</organism>
<dbReference type="OrthoDB" id="3919839at2759"/>
<name>A0A084GBJ5_PSEDA</name>
<evidence type="ECO:0000313" key="2">
    <source>
        <dbReference type="EMBL" id="KEZ44707.1"/>
    </source>
</evidence>
<dbReference type="HOGENOM" id="CLU_1971775_0_0_1"/>
<feature type="region of interest" description="Disordered" evidence="1">
    <location>
        <begin position="89"/>
        <end position="127"/>
    </location>
</feature>
<feature type="region of interest" description="Disordered" evidence="1">
    <location>
        <begin position="1"/>
        <end position="21"/>
    </location>
</feature>
<feature type="compositionally biased region" description="Basic and acidic residues" evidence="1">
    <location>
        <begin position="100"/>
        <end position="117"/>
    </location>
</feature>
<dbReference type="KEGG" id="sapo:SAPIO_CDS2792"/>
<comment type="caution">
    <text evidence="2">The sequence shown here is derived from an EMBL/GenBank/DDBJ whole genome shotgun (WGS) entry which is preliminary data.</text>
</comment>
<evidence type="ECO:0000313" key="3">
    <source>
        <dbReference type="Proteomes" id="UP000028545"/>
    </source>
</evidence>
<dbReference type="EMBL" id="JOWA01000087">
    <property type="protein sequence ID" value="KEZ44707.1"/>
    <property type="molecule type" value="Genomic_DNA"/>
</dbReference>
<gene>
    <name evidence="2" type="ORF">SAPIO_CDS2792</name>
</gene>
<accession>A0A084GBJ5</accession>
<feature type="compositionally biased region" description="Basic and acidic residues" evidence="1">
    <location>
        <begin position="1"/>
        <end position="19"/>
    </location>
</feature>